<dbReference type="EMBL" id="CP006691">
    <property type="protein sequence ID" value="AGT74364.1"/>
    <property type="molecule type" value="Genomic_DNA"/>
</dbReference>
<dbReference type="HOGENOM" id="CLU_181124_0_0_7"/>
<gene>
    <name evidence="1" type="ORF">HPSA20_1141</name>
</gene>
<dbReference type="Proteomes" id="UP000015920">
    <property type="component" value="Chromosome"/>
</dbReference>
<evidence type="ECO:0000313" key="2">
    <source>
        <dbReference type="Proteomes" id="UP000015920"/>
    </source>
</evidence>
<dbReference type="KEGG" id="hpys:HPSA20_1141"/>
<dbReference type="PATRIC" id="fig|1352356.3.peg.1116"/>
<organism evidence="1 2">
    <name type="scientific">Helicobacter pylori SouthAfrica20</name>
    <dbReference type="NCBI Taxonomy" id="1352356"/>
    <lineage>
        <taxon>Bacteria</taxon>
        <taxon>Pseudomonadati</taxon>
        <taxon>Campylobacterota</taxon>
        <taxon>Epsilonproteobacteria</taxon>
        <taxon>Campylobacterales</taxon>
        <taxon>Helicobacteraceae</taxon>
        <taxon>Helicobacter</taxon>
    </lineage>
</organism>
<accession>T1UAN3</accession>
<reference evidence="1 2" key="1">
    <citation type="journal article" date="2013" name="Genome Announc.">
        <title>Genome Sequences of Three hpAfrica2 Strains of Helicobacter pylori.</title>
        <authorList>
            <person name="Duncan S.S."/>
            <person name="Bertoli M.T."/>
            <person name="Kersulyte D."/>
            <person name="Valk P.L."/>
            <person name="Tamma S."/>
            <person name="Segal I."/>
            <person name="McClain M.S."/>
            <person name="Cover T.L."/>
            <person name="Berg D.E."/>
        </authorList>
    </citation>
    <scope>NUCLEOTIDE SEQUENCE [LARGE SCALE GENOMIC DNA]</scope>
    <source>
        <strain evidence="1">SouthAfrica20</strain>
    </source>
</reference>
<protein>
    <submittedName>
        <fullName evidence="1">Uncharacterized protein</fullName>
    </submittedName>
</protein>
<proteinExistence type="predicted"/>
<dbReference type="AlphaFoldDB" id="T1UAN3"/>
<evidence type="ECO:0000313" key="1">
    <source>
        <dbReference type="EMBL" id="AGT74364.1"/>
    </source>
</evidence>
<sequence length="45" mass="5248">MFQPLLDAYTDSAYLDAIDYKPPLNIAIANWWGDEEIKEFKKSIL</sequence>
<name>T1UAN3_HELPX</name>